<gene>
    <name evidence="1" type="ORF">LCGC14_1327490</name>
</gene>
<dbReference type="Pfam" id="PF06763">
    <property type="entry name" value="Minor_tail_Z"/>
    <property type="match status" value="1"/>
</dbReference>
<reference evidence="1" key="1">
    <citation type="journal article" date="2015" name="Nature">
        <title>Complex archaea that bridge the gap between prokaryotes and eukaryotes.</title>
        <authorList>
            <person name="Spang A."/>
            <person name="Saw J.H."/>
            <person name="Jorgensen S.L."/>
            <person name="Zaremba-Niedzwiedzka K."/>
            <person name="Martijn J."/>
            <person name="Lind A.E."/>
            <person name="van Eijk R."/>
            <person name="Schleper C."/>
            <person name="Guy L."/>
            <person name="Ettema T.J."/>
        </authorList>
    </citation>
    <scope>NUCLEOTIDE SEQUENCE</scope>
</reference>
<dbReference type="EMBL" id="LAZR01007985">
    <property type="protein sequence ID" value="KKM81664.1"/>
    <property type="molecule type" value="Genomic_DNA"/>
</dbReference>
<comment type="caution">
    <text evidence="1">The sequence shown here is derived from an EMBL/GenBank/DDBJ whole genome shotgun (WGS) entry which is preliminary data.</text>
</comment>
<organism evidence="1">
    <name type="scientific">marine sediment metagenome</name>
    <dbReference type="NCBI Taxonomy" id="412755"/>
    <lineage>
        <taxon>unclassified sequences</taxon>
        <taxon>metagenomes</taxon>
        <taxon>ecological metagenomes</taxon>
    </lineage>
</organism>
<evidence type="ECO:0000313" key="1">
    <source>
        <dbReference type="EMBL" id="KKM81664.1"/>
    </source>
</evidence>
<accession>A0A0F9KHP7</accession>
<name>A0A0F9KHP7_9ZZZZ</name>
<dbReference type="InterPro" id="IPR010633">
    <property type="entry name" value="Phage_lambda_GpZ"/>
</dbReference>
<protein>
    <submittedName>
        <fullName evidence="1">Uncharacterized protein</fullName>
    </submittedName>
</protein>
<proteinExistence type="predicted"/>
<dbReference type="AlphaFoldDB" id="A0A0F9KHP7"/>
<sequence>MAETVSFILDTRDVDRELASLGKQVPRIVARSLNRTNKGFQTVMKRPVARDVGVKVGTISKLMKTGKASPGRPRATTTVRDKRIPLIQLAARQTRRGVTYRSGGKRRRIPHGFIATMPTGHEGVFVRRRRTRLPIRELFAASILKVFRRHLPKGRARVTAQLPKEIRAGIKQALRAA</sequence>